<keyword evidence="7" id="KW-0150">Chloroplast</keyword>
<keyword evidence="5" id="KW-0472">Membrane</keyword>
<accession>A0A385Y7S9</accession>
<keyword evidence="1" id="KW-0674">Reaction center</keyword>
<dbReference type="AlphaFoldDB" id="A0A385Y7S9"/>
<reference evidence="7" key="1">
    <citation type="journal article" date="2018" name="Proc. R. Soc. B">
        <title>Punctuated plastome reduction and host-parasite horizontal gene transfer in the holoparasitic plant genus Aphyllon.</title>
        <authorList>
            <person name="Schneider A.C."/>
            <person name="Chun H."/>
            <person name="Stefanovic S."/>
            <person name="Baldwin B.G."/>
        </authorList>
    </citation>
    <scope>NUCLEOTIDE SEQUENCE</scope>
</reference>
<evidence type="ECO:0000256" key="2">
    <source>
        <dbReference type="ARBA" id="ARBA00022531"/>
    </source>
</evidence>
<name>A0A385Y7S9_APHFC</name>
<evidence type="ECO:0000256" key="1">
    <source>
        <dbReference type="ARBA" id="ARBA00022469"/>
    </source>
</evidence>
<protein>
    <submittedName>
        <fullName evidence="7">Photosystem II protein M</fullName>
    </submittedName>
</protein>
<geneLocation type="chloroplast" evidence="7"/>
<evidence type="ECO:0000256" key="4">
    <source>
        <dbReference type="ARBA" id="ARBA00022989"/>
    </source>
</evidence>
<dbReference type="EMBL" id="MH580292">
    <property type="protein sequence ID" value="AYC21485.1"/>
    <property type="molecule type" value="Genomic_DNA"/>
</dbReference>
<evidence type="ECO:0000313" key="7">
    <source>
        <dbReference type="EMBL" id="AYC21485.1"/>
    </source>
</evidence>
<evidence type="ECO:0000256" key="5">
    <source>
        <dbReference type="ARBA" id="ARBA00023136"/>
    </source>
</evidence>
<keyword evidence="2" id="KW-0602">Photosynthesis</keyword>
<keyword evidence="4" id="KW-1133">Transmembrane helix</keyword>
<evidence type="ECO:0000256" key="3">
    <source>
        <dbReference type="ARBA" id="ARBA00022692"/>
    </source>
</evidence>
<dbReference type="InterPro" id="IPR007826">
    <property type="entry name" value="PSII_PsbM"/>
</dbReference>
<keyword evidence="6" id="KW-0604">Photosystem II</keyword>
<dbReference type="EMBL" id="MH580291">
    <property type="protein sequence ID" value="AYC21451.1"/>
    <property type="molecule type" value="Genomic_DNA"/>
</dbReference>
<evidence type="ECO:0000256" key="6">
    <source>
        <dbReference type="ARBA" id="ARBA00023276"/>
    </source>
</evidence>
<sequence>MEVNIISFIATALLILIHNCFSTYNLCKNNKLK</sequence>
<proteinExistence type="predicted"/>
<dbReference type="GO" id="GO:0009523">
    <property type="term" value="C:photosystem II"/>
    <property type="evidence" value="ECO:0007669"/>
    <property type="project" value="UniProtKB-KW"/>
</dbReference>
<gene>
    <name evidence="7" type="primary">psbM</name>
</gene>
<organism evidence="7">
    <name type="scientific">Aphyllon fasciculatum</name>
    <name type="common">Clustered broomrape</name>
    <name type="synonym">Orobanche fasciculata</name>
    <dbReference type="NCBI Taxonomy" id="48537"/>
    <lineage>
        <taxon>Eukaryota</taxon>
        <taxon>Viridiplantae</taxon>
        <taxon>Streptophyta</taxon>
        <taxon>Embryophyta</taxon>
        <taxon>Tracheophyta</taxon>
        <taxon>Spermatophyta</taxon>
        <taxon>Magnoliopsida</taxon>
        <taxon>eudicotyledons</taxon>
        <taxon>Gunneridae</taxon>
        <taxon>Pentapetalae</taxon>
        <taxon>asterids</taxon>
        <taxon>lamiids</taxon>
        <taxon>Lamiales</taxon>
        <taxon>Orobanchaceae</taxon>
        <taxon>Orobancheae</taxon>
        <taxon>Aphyllon</taxon>
    </lineage>
</organism>
<dbReference type="SUPFAM" id="SSF161033">
    <property type="entry name" value="Photosystem II reaction center protein M, PsbM"/>
    <property type="match status" value="1"/>
</dbReference>
<keyword evidence="7" id="KW-0934">Plastid</keyword>
<dbReference type="InterPro" id="IPR037269">
    <property type="entry name" value="PSII_PsbM_sf"/>
</dbReference>
<keyword evidence="3" id="KW-0812">Transmembrane</keyword>
<dbReference type="Pfam" id="PF05151">
    <property type="entry name" value="PsbM"/>
    <property type="match status" value="1"/>
</dbReference>
<dbReference type="GO" id="GO:0019684">
    <property type="term" value="P:photosynthesis, light reaction"/>
    <property type="evidence" value="ECO:0007669"/>
    <property type="project" value="InterPro"/>
</dbReference>